<proteinExistence type="inferred from homology"/>
<feature type="domain" description="Acyl-CoA dehydrogenase/oxidase N-terminal" evidence="8">
    <location>
        <begin position="22"/>
        <end position="130"/>
    </location>
</feature>
<dbReference type="InterPro" id="IPR006091">
    <property type="entry name" value="Acyl-CoA_Oxase/DH_mid-dom"/>
</dbReference>
<dbReference type="Gene3D" id="1.10.540.10">
    <property type="entry name" value="Acyl-CoA dehydrogenase/oxidase, N-terminal domain"/>
    <property type="match status" value="1"/>
</dbReference>
<comment type="similarity">
    <text evidence="2 5">Belongs to the acyl-CoA dehydrogenase family.</text>
</comment>
<dbReference type="InterPro" id="IPR037069">
    <property type="entry name" value="AcylCoA_DH/ox_N_sf"/>
</dbReference>
<dbReference type="InterPro" id="IPR046373">
    <property type="entry name" value="Acyl-CoA_Oxase/DH_mid-dom_sf"/>
</dbReference>
<evidence type="ECO:0000256" key="1">
    <source>
        <dbReference type="ARBA" id="ARBA00001974"/>
    </source>
</evidence>
<dbReference type="SUPFAM" id="SSF56645">
    <property type="entry name" value="Acyl-CoA dehydrogenase NM domain-like"/>
    <property type="match status" value="1"/>
</dbReference>
<dbReference type="InterPro" id="IPR009100">
    <property type="entry name" value="AcylCoA_DH/oxidase_NM_dom_sf"/>
</dbReference>
<evidence type="ECO:0000256" key="3">
    <source>
        <dbReference type="ARBA" id="ARBA00022630"/>
    </source>
</evidence>
<dbReference type="EMBL" id="CP094533">
    <property type="protein sequence ID" value="UOE26010.1"/>
    <property type="molecule type" value="Genomic_DNA"/>
</dbReference>
<dbReference type="InterPro" id="IPR045008">
    <property type="entry name" value="ACX4-like"/>
</dbReference>
<evidence type="ECO:0000256" key="5">
    <source>
        <dbReference type="RuleBase" id="RU362125"/>
    </source>
</evidence>
<sequence length="393" mass="42544">MTFAPLSSDFYGYAEALLGDREQEAVMAIRAWGEREVKPVIGGYWERAEFPTGIVQPLAELGVLSFAWDETKPFENSAVFRGFVALELARIDASVSTFVGVQNGLAAGSIALAGSAEQRAEWLPKLASAEVIGAFGLTEPLSGSDSARGLRTTARREGDEWVLNGQKRWIGNATFSDVTIIWAKDESDGQVKGFIVPTSTPGYTATKIEGKISLRPVQNADIELRDVRVPEALRLQNANSFRDTAAILRQTRAEVAWAAVGTAIGAYEAAVAYAKEREQFGKPIAAHQLIQEHLVNSLGNITASLAMVVRVSQMLDAGTQRDEHSALAKAYATARMRETVAWARETLGGNGIVLDYGVARYFADAEALYSYEGTREMNTLIVGRTVTGEAAFV</sequence>
<dbReference type="InterPro" id="IPR009075">
    <property type="entry name" value="AcylCo_DH/oxidase_C"/>
</dbReference>
<dbReference type="SUPFAM" id="SSF47203">
    <property type="entry name" value="Acyl-CoA dehydrogenase C-terminal domain-like"/>
    <property type="match status" value="1"/>
</dbReference>
<evidence type="ECO:0000313" key="10">
    <source>
        <dbReference type="Proteomes" id="UP000831304"/>
    </source>
</evidence>
<comment type="cofactor">
    <cofactor evidence="1 5">
        <name>FAD</name>
        <dbReference type="ChEBI" id="CHEBI:57692"/>
    </cofactor>
</comment>
<keyword evidence="10" id="KW-1185">Reference proteome</keyword>
<dbReference type="RefSeq" id="WP_243568850.1">
    <property type="nucleotide sequence ID" value="NZ_BAAARD010000006.1"/>
</dbReference>
<accession>A0ABY4AYW0</accession>
<gene>
    <name evidence="9" type="ORF">MTP13_17130</name>
</gene>
<organism evidence="9 10">
    <name type="scientific">Agromyces soli</name>
    <dbReference type="NCBI Taxonomy" id="659012"/>
    <lineage>
        <taxon>Bacteria</taxon>
        <taxon>Bacillati</taxon>
        <taxon>Actinomycetota</taxon>
        <taxon>Actinomycetes</taxon>
        <taxon>Micrococcales</taxon>
        <taxon>Microbacteriaceae</taxon>
        <taxon>Agromyces</taxon>
    </lineage>
</organism>
<dbReference type="Pfam" id="PF02770">
    <property type="entry name" value="Acyl-CoA_dh_M"/>
    <property type="match status" value="1"/>
</dbReference>
<name>A0ABY4AYW0_9MICO</name>
<reference evidence="9 10" key="1">
    <citation type="submission" date="2022-03" db="EMBL/GenBank/DDBJ databases">
        <title>Agromyces sp. isolated from the gut of P. brevitarsis seulensis larvae.</title>
        <authorList>
            <person name="Won M."/>
            <person name="Kwon S.-W."/>
        </authorList>
    </citation>
    <scope>NUCLEOTIDE SEQUENCE [LARGE SCALE GENOMIC DNA]</scope>
    <source>
        <strain evidence="9 10">KACC 16215</strain>
    </source>
</reference>
<dbReference type="InterPro" id="IPR006089">
    <property type="entry name" value="Acyl-CoA_DH_CS"/>
</dbReference>
<dbReference type="Pfam" id="PF00441">
    <property type="entry name" value="Acyl-CoA_dh_1"/>
    <property type="match status" value="1"/>
</dbReference>
<evidence type="ECO:0000259" key="6">
    <source>
        <dbReference type="Pfam" id="PF00441"/>
    </source>
</evidence>
<feature type="domain" description="Acyl-CoA dehydrogenase/oxidase C-terminal" evidence="6">
    <location>
        <begin position="246"/>
        <end position="386"/>
    </location>
</feature>
<dbReference type="Pfam" id="PF02771">
    <property type="entry name" value="Acyl-CoA_dh_N"/>
    <property type="match status" value="1"/>
</dbReference>
<evidence type="ECO:0000259" key="7">
    <source>
        <dbReference type="Pfam" id="PF02770"/>
    </source>
</evidence>
<keyword evidence="4 5" id="KW-0274">FAD</keyword>
<feature type="domain" description="Acyl-CoA oxidase/dehydrogenase middle" evidence="7">
    <location>
        <begin position="134"/>
        <end position="227"/>
    </location>
</feature>
<dbReference type="InterPro" id="IPR036250">
    <property type="entry name" value="AcylCo_DH-like_C"/>
</dbReference>
<dbReference type="PANTHER" id="PTHR43188:SF1">
    <property type="entry name" value="ACYL-COA DEHYDROGENASE"/>
    <property type="match status" value="1"/>
</dbReference>
<dbReference type="Proteomes" id="UP000831304">
    <property type="component" value="Chromosome"/>
</dbReference>
<dbReference type="InterPro" id="IPR013786">
    <property type="entry name" value="AcylCoA_DH/ox_N"/>
</dbReference>
<protein>
    <submittedName>
        <fullName evidence="9">Acyl-CoA dehydrogenase family protein</fullName>
    </submittedName>
</protein>
<evidence type="ECO:0000259" key="8">
    <source>
        <dbReference type="Pfam" id="PF02771"/>
    </source>
</evidence>
<evidence type="ECO:0000256" key="4">
    <source>
        <dbReference type="ARBA" id="ARBA00022827"/>
    </source>
</evidence>
<dbReference type="PROSITE" id="PS00073">
    <property type="entry name" value="ACYL_COA_DH_2"/>
    <property type="match status" value="1"/>
</dbReference>
<dbReference type="PANTHER" id="PTHR43188">
    <property type="entry name" value="ACYL-COENZYME A OXIDASE"/>
    <property type="match status" value="1"/>
</dbReference>
<keyword evidence="5" id="KW-0560">Oxidoreductase</keyword>
<evidence type="ECO:0000313" key="9">
    <source>
        <dbReference type="EMBL" id="UOE26010.1"/>
    </source>
</evidence>
<dbReference type="Gene3D" id="2.40.110.10">
    <property type="entry name" value="Butyryl-CoA Dehydrogenase, subunit A, domain 2"/>
    <property type="match status" value="1"/>
</dbReference>
<evidence type="ECO:0000256" key="2">
    <source>
        <dbReference type="ARBA" id="ARBA00009347"/>
    </source>
</evidence>
<dbReference type="Gene3D" id="1.20.140.10">
    <property type="entry name" value="Butyryl-CoA Dehydrogenase, subunit A, domain 3"/>
    <property type="match status" value="1"/>
</dbReference>
<keyword evidence="3 5" id="KW-0285">Flavoprotein</keyword>